<dbReference type="RefSeq" id="WP_085543989.1">
    <property type="nucleotide sequence ID" value="NZ_FXBB01000005.1"/>
</dbReference>
<dbReference type="Proteomes" id="UP000193355">
    <property type="component" value="Unassembled WGS sequence"/>
</dbReference>
<dbReference type="InterPro" id="IPR036394">
    <property type="entry name" value="Ribosomal_uL22_sf"/>
</dbReference>
<evidence type="ECO:0000256" key="10">
    <source>
        <dbReference type="RuleBase" id="RU004008"/>
    </source>
</evidence>
<comment type="subunit">
    <text evidence="7 9">Part of the 50S ribosomal subunit.</text>
</comment>
<evidence type="ECO:0000256" key="8">
    <source>
        <dbReference type="RuleBase" id="RU004005"/>
    </source>
</evidence>
<protein>
    <recommendedName>
        <fullName evidence="6 7">Large ribosomal subunit protein uL22</fullName>
    </recommendedName>
</protein>
<dbReference type="InterPro" id="IPR047867">
    <property type="entry name" value="Ribosomal_uL22_bac/org-type"/>
</dbReference>
<dbReference type="GO" id="GO:0022625">
    <property type="term" value="C:cytosolic large ribosomal subunit"/>
    <property type="evidence" value="ECO:0007669"/>
    <property type="project" value="TreeGrafter"/>
</dbReference>
<accession>A0A1X7IW22</accession>
<evidence type="ECO:0000256" key="5">
    <source>
        <dbReference type="ARBA" id="ARBA00023274"/>
    </source>
</evidence>
<evidence type="ECO:0000256" key="2">
    <source>
        <dbReference type="ARBA" id="ARBA00022730"/>
    </source>
</evidence>
<dbReference type="PANTHER" id="PTHR13501:SF8">
    <property type="entry name" value="LARGE RIBOSOMAL SUBUNIT PROTEIN UL22M"/>
    <property type="match status" value="1"/>
</dbReference>
<dbReference type="STRING" id="561720.SAMN06275492_10590"/>
<gene>
    <name evidence="7" type="primary">rplV</name>
    <name evidence="11" type="ORF">SAMN06275492_10590</name>
</gene>
<proteinExistence type="inferred from homology"/>
<dbReference type="Gene3D" id="3.90.470.10">
    <property type="entry name" value="Ribosomal protein L22/L17"/>
    <property type="match status" value="1"/>
</dbReference>
<reference evidence="12" key="1">
    <citation type="submission" date="2017-04" db="EMBL/GenBank/DDBJ databases">
        <authorList>
            <person name="Varghese N."/>
            <person name="Submissions S."/>
        </authorList>
    </citation>
    <scope>NUCLEOTIDE SEQUENCE [LARGE SCALE GENOMIC DNA]</scope>
    <source>
        <strain evidence="12">USBA 82</strain>
    </source>
</reference>
<keyword evidence="4 7" id="KW-0689">Ribosomal protein</keyword>
<evidence type="ECO:0000256" key="6">
    <source>
        <dbReference type="ARBA" id="ARBA00035207"/>
    </source>
</evidence>
<comment type="similarity">
    <text evidence="1 7 8">Belongs to the universal ribosomal protein uL22 family.</text>
</comment>
<dbReference type="GO" id="GO:0006412">
    <property type="term" value="P:translation"/>
    <property type="evidence" value="ECO:0007669"/>
    <property type="project" value="UniProtKB-UniRule"/>
</dbReference>
<sequence>MEAKARAKQVRLSPFKVRQVLTLIRGKKVGEALVALRYTPKKAAKVIEKVLKSAVANAEHNCGLDVDKLVVVEAFADQGPSMKRFRPVSMGRAHPYRHRTSHITVSVAER</sequence>
<dbReference type="CDD" id="cd00336">
    <property type="entry name" value="Ribosomal_L22"/>
    <property type="match status" value="1"/>
</dbReference>
<evidence type="ECO:0000256" key="9">
    <source>
        <dbReference type="RuleBase" id="RU004006"/>
    </source>
</evidence>
<dbReference type="OrthoDB" id="9805969at2"/>
<organism evidence="11 12">
    <name type="scientific">Dethiosulfovibrio salsuginis</name>
    <dbReference type="NCBI Taxonomy" id="561720"/>
    <lineage>
        <taxon>Bacteria</taxon>
        <taxon>Thermotogati</taxon>
        <taxon>Synergistota</taxon>
        <taxon>Synergistia</taxon>
        <taxon>Synergistales</taxon>
        <taxon>Dethiosulfovibrionaceae</taxon>
        <taxon>Dethiosulfovibrio</taxon>
    </lineage>
</organism>
<name>A0A1X7IW22_9BACT</name>
<dbReference type="HAMAP" id="MF_01331_B">
    <property type="entry name" value="Ribosomal_uL22_B"/>
    <property type="match status" value="1"/>
</dbReference>
<dbReference type="InterPro" id="IPR005727">
    <property type="entry name" value="Ribosomal_uL22_bac/chlpt-type"/>
</dbReference>
<evidence type="ECO:0000256" key="3">
    <source>
        <dbReference type="ARBA" id="ARBA00022884"/>
    </source>
</evidence>
<keyword evidence="3 7" id="KW-0694">RNA-binding</keyword>
<evidence type="ECO:0000313" key="11">
    <source>
        <dbReference type="EMBL" id="SMG19094.1"/>
    </source>
</evidence>
<dbReference type="InterPro" id="IPR001063">
    <property type="entry name" value="Ribosomal_uL22"/>
</dbReference>
<evidence type="ECO:0000256" key="7">
    <source>
        <dbReference type="HAMAP-Rule" id="MF_01331"/>
    </source>
</evidence>
<dbReference type="Pfam" id="PF00237">
    <property type="entry name" value="Ribosomal_L22"/>
    <property type="match status" value="1"/>
</dbReference>
<comment type="function">
    <text evidence="7 10">This protein binds specifically to 23S rRNA; its binding is stimulated by other ribosomal proteins, e.g., L4, L17, and L20. It is important during the early stages of 50S assembly. It makes multiple contacts with different domains of the 23S rRNA in the assembled 50S subunit and ribosome.</text>
</comment>
<keyword evidence="5 7" id="KW-0687">Ribonucleoprotein</keyword>
<dbReference type="AlphaFoldDB" id="A0A1X7IW22"/>
<evidence type="ECO:0000256" key="4">
    <source>
        <dbReference type="ARBA" id="ARBA00022980"/>
    </source>
</evidence>
<dbReference type="GO" id="GO:0003735">
    <property type="term" value="F:structural constituent of ribosome"/>
    <property type="evidence" value="ECO:0007669"/>
    <property type="project" value="InterPro"/>
</dbReference>
<evidence type="ECO:0000313" key="12">
    <source>
        <dbReference type="Proteomes" id="UP000193355"/>
    </source>
</evidence>
<dbReference type="PANTHER" id="PTHR13501">
    <property type="entry name" value="CHLOROPLAST 50S RIBOSOMAL PROTEIN L22-RELATED"/>
    <property type="match status" value="1"/>
</dbReference>
<dbReference type="SUPFAM" id="SSF54843">
    <property type="entry name" value="Ribosomal protein L22"/>
    <property type="match status" value="1"/>
</dbReference>
<keyword evidence="12" id="KW-1185">Reference proteome</keyword>
<comment type="function">
    <text evidence="7">The globular domain of the protein is located near the polypeptide exit tunnel on the outside of the subunit, while an extended beta-hairpin is found that lines the wall of the exit tunnel in the center of the 70S ribosome.</text>
</comment>
<dbReference type="GO" id="GO:0019843">
    <property type="term" value="F:rRNA binding"/>
    <property type="evidence" value="ECO:0007669"/>
    <property type="project" value="UniProtKB-UniRule"/>
</dbReference>
<keyword evidence="2 7" id="KW-0699">rRNA-binding</keyword>
<evidence type="ECO:0000256" key="1">
    <source>
        <dbReference type="ARBA" id="ARBA00009451"/>
    </source>
</evidence>
<dbReference type="NCBIfam" id="TIGR01044">
    <property type="entry name" value="rplV_bact"/>
    <property type="match status" value="1"/>
</dbReference>
<dbReference type="EMBL" id="FXBB01000005">
    <property type="protein sequence ID" value="SMG19094.1"/>
    <property type="molecule type" value="Genomic_DNA"/>
</dbReference>